<proteinExistence type="predicted"/>
<dbReference type="AlphaFoldDB" id="A0A0C3JEQ3"/>
<dbReference type="OrthoDB" id="2691626at2759"/>
<dbReference type="InParanoid" id="A0A0C3JEQ3"/>
<feature type="compositionally biased region" description="Basic and acidic residues" evidence="1">
    <location>
        <begin position="176"/>
        <end position="195"/>
    </location>
</feature>
<evidence type="ECO:0000313" key="2">
    <source>
        <dbReference type="EMBL" id="KIN96101.1"/>
    </source>
</evidence>
<gene>
    <name evidence="2" type="ORF">M404DRAFT_33582</name>
</gene>
<reference evidence="2 3" key="1">
    <citation type="submission" date="2014-04" db="EMBL/GenBank/DDBJ databases">
        <authorList>
            <consortium name="DOE Joint Genome Institute"/>
            <person name="Kuo A."/>
            <person name="Kohler A."/>
            <person name="Costa M.D."/>
            <person name="Nagy L.G."/>
            <person name="Floudas D."/>
            <person name="Copeland A."/>
            <person name="Barry K.W."/>
            <person name="Cichocki N."/>
            <person name="Veneault-Fourrey C."/>
            <person name="LaButti K."/>
            <person name="Lindquist E.A."/>
            <person name="Lipzen A."/>
            <person name="Lundell T."/>
            <person name="Morin E."/>
            <person name="Murat C."/>
            <person name="Sun H."/>
            <person name="Tunlid A."/>
            <person name="Henrissat B."/>
            <person name="Grigoriev I.V."/>
            <person name="Hibbett D.S."/>
            <person name="Martin F."/>
            <person name="Nordberg H.P."/>
            <person name="Cantor M.N."/>
            <person name="Hua S.X."/>
        </authorList>
    </citation>
    <scope>NUCLEOTIDE SEQUENCE [LARGE SCALE GENOMIC DNA]</scope>
    <source>
        <strain evidence="2 3">Marx 270</strain>
    </source>
</reference>
<name>A0A0C3JEQ3_PISTI</name>
<reference evidence="3" key="2">
    <citation type="submission" date="2015-01" db="EMBL/GenBank/DDBJ databases">
        <title>Evolutionary Origins and Diversification of the Mycorrhizal Mutualists.</title>
        <authorList>
            <consortium name="DOE Joint Genome Institute"/>
            <consortium name="Mycorrhizal Genomics Consortium"/>
            <person name="Kohler A."/>
            <person name="Kuo A."/>
            <person name="Nagy L.G."/>
            <person name="Floudas D."/>
            <person name="Copeland A."/>
            <person name="Barry K.W."/>
            <person name="Cichocki N."/>
            <person name="Veneault-Fourrey C."/>
            <person name="LaButti K."/>
            <person name="Lindquist E.A."/>
            <person name="Lipzen A."/>
            <person name="Lundell T."/>
            <person name="Morin E."/>
            <person name="Murat C."/>
            <person name="Riley R."/>
            <person name="Ohm R."/>
            <person name="Sun H."/>
            <person name="Tunlid A."/>
            <person name="Henrissat B."/>
            <person name="Grigoriev I.V."/>
            <person name="Hibbett D.S."/>
            <person name="Martin F."/>
        </authorList>
    </citation>
    <scope>NUCLEOTIDE SEQUENCE [LARGE SCALE GENOMIC DNA]</scope>
    <source>
        <strain evidence="3">Marx 270</strain>
    </source>
</reference>
<feature type="compositionally biased region" description="Pro residues" evidence="1">
    <location>
        <begin position="149"/>
        <end position="167"/>
    </location>
</feature>
<dbReference type="EMBL" id="KN832053">
    <property type="protein sequence ID" value="KIN96101.1"/>
    <property type="molecule type" value="Genomic_DNA"/>
</dbReference>
<feature type="region of interest" description="Disordered" evidence="1">
    <location>
        <begin position="109"/>
        <end position="239"/>
    </location>
</feature>
<keyword evidence="3" id="KW-1185">Reference proteome</keyword>
<dbReference type="HOGENOM" id="CLU_1161540_0_0_1"/>
<protein>
    <submittedName>
        <fullName evidence="2">Uncharacterized protein</fullName>
    </submittedName>
</protein>
<evidence type="ECO:0000256" key="1">
    <source>
        <dbReference type="SAM" id="MobiDB-lite"/>
    </source>
</evidence>
<organism evidence="2 3">
    <name type="scientific">Pisolithus tinctorius Marx 270</name>
    <dbReference type="NCBI Taxonomy" id="870435"/>
    <lineage>
        <taxon>Eukaryota</taxon>
        <taxon>Fungi</taxon>
        <taxon>Dikarya</taxon>
        <taxon>Basidiomycota</taxon>
        <taxon>Agaricomycotina</taxon>
        <taxon>Agaricomycetes</taxon>
        <taxon>Agaricomycetidae</taxon>
        <taxon>Boletales</taxon>
        <taxon>Sclerodermatineae</taxon>
        <taxon>Pisolithaceae</taxon>
        <taxon>Pisolithus</taxon>
    </lineage>
</organism>
<dbReference type="Proteomes" id="UP000054217">
    <property type="component" value="Unassembled WGS sequence"/>
</dbReference>
<accession>A0A0C3JEQ3</accession>
<sequence length="239" mass="26927">MEAGVPVVGPDFNVKRLNADELRALTVPFLKEQMEQDYNLEAPAEEEEDHFVPVPALSFYLKHWTADQLQLLREADPNAFDIPLVVNTLHHSLCLVSDSQAFVKVLPPTMHRKGPDQEAAPCLPPPPAEAQPHPRTRGHAAPNTCNAHRPPPASEYSPLPPSSPPDNSPCSSPPRATHDPALKRRREYPEDRSKNDAGPSQGRSHRSVVEYVYRSPPRKRHHYPSDDEDGYPHNRYIRY</sequence>
<evidence type="ECO:0000313" key="3">
    <source>
        <dbReference type="Proteomes" id="UP000054217"/>
    </source>
</evidence>